<dbReference type="RefSeq" id="WP_345200141.1">
    <property type="nucleotide sequence ID" value="NZ_BAABHX010000001.1"/>
</dbReference>
<dbReference type="InterPro" id="IPR005046">
    <property type="entry name" value="DUF285"/>
</dbReference>
<dbReference type="Proteomes" id="UP001500353">
    <property type="component" value="Unassembled WGS sequence"/>
</dbReference>
<name>A0ABP9LYW2_9FLAO</name>
<proteinExistence type="predicted"/>
<dbReference type="NCBIfam" id="TIGR02167">
    <property type="entry name" value="Liste_lipo_26"/>
    <property type="match status" value="2"/>
</dbReference>
<accession>A0ABP9LYW2</accession>
<gene>
    <name evidence="3" type="ORF">GCM10023210_05350</name>
</gene>
<evidence type="ECO:0000256" key="1">
    <source>
        <dbReference type="ARBA" id="ARBA00022729"/>
    </source>
</evidence>
<comment type="caution">
    <text evidence="3">The sequence shown here is derived from an EMBL/GenBank/DDBJ whole genome shotgun (WGS) entry which is preliminary data.</text>
</comment>
<dbReference type="Pfam" id="PF03382">
    <property type="entry name" value="DUF285"/>
    <property type="match status" value="1"/>
</dbReference>
<dbReference type="InterPro" id="IPR026444">
    <property type="entry name" value="Secre_tail"/>
</dbReference>
<evidence type="ECO:0000313" key="4">
    <source>
        <dbReference type="Proteomes" id="UP001500353"/>
    </source>
</evidence>
<dbReference type="NCBIfam" id="TIGR04183">
    <property type="entry name" value="Por_Secre_tail"/>
    <property type="match status" value="1"/>
</dbReference>
<reference evidence="4" key="1">
    <citation type="journal article" date="2019" name="Int. J. Syst. Evol. Microbiol.">
        <title>The Global Catalogue of Microorganisms (GCM) 10K type strain sequencing project: providing services to taxonomists for standard genome sequencing and annotation.</title>
        <authorList>
            <consortium name="The Broad Institute Genomics Platform"/>
            <consortium name="The Broad Institute Genome Sequencing Center for Infectious Disease"/>
            <person name="Wu L."/>
            <person name="Ma J."/>
        </authorList>
    </citation>
    <scope>NUCLEOTIDE SEQUENCE [LARGE SCALE GENOMIC DNA]</scope>
    <source>
        <strain evidence="4">JCM 18019</strain>
    </source>
</reference>
<dbReference type="EMBL" id="BAABHX010000001">
    <property type="protein sequence ID" value="GAA5084977.1"/>
    <property type="molecule type" value="Genomic_DNA"/>
</dbReference>
<dbReference type="Pfam" id="PF18962">
    <property type="entry name" value="Por_Secre_tail"/>
    <property type="match status" value="1"/>
</dbReference>
<organism evidence="3 4">
    <name type="scientific">Chryseobacterium ginsengisoli</name>
    <dbReference type="NCBI Taxonomy" id="363853"/>
    <lineage>
        <taxon>Bacteria</taxon>
        <taxon>Pseudomonadati</taxon>
        <taxon>Bacteroidota</taxon>
        <taxon>Flavobacteriia</taxon>
        <taxon>Flavobacteriales</taxon>
        <taxon>Weeksellaceae</taxon>
        <taxon>Chryseobacterium group</taxon>
        <taxon>Chryseobacterium</taxon>
    </lineage>
</organism>
<evidence type="ECO:0000313" key="3">
    <source>
        <dbReference type="EMBL" id="GAA5084977.1"/>
    </source>
</evidence>
<protein>
    <recommendedName>
        <fullName evidence="2">Secretion system C-terminal sorting domain-containing protein</fullName>
    </recommendedName>
</protein>
<dbReference type="InterPro" id="IPR011889">
    <property type="entry name" value="Liste_lipo_26"/>
</dbReference>
<keyword evidence="4" id="KW-1185">Reference proteome</keyword>
<evidence type="ECO:0000259" key="2">
    <source>
        <dbReference type="Pfam" id="PF18962"/>
    </source>
</evidence>
<keyword evidence="1" id="KW-0732">Signal</keyword>
<feature type="domain" description="Secretion system C-terminal sorting" evidence="2">
    <location>
        <begin position="372"/>
        <end position="437"/>
    </location>
</feature>
<sequence>MFKKLITIFLFISLIQIINAQNEFITIWKPGTAQQIKFPGRGTNFNVYWEEVGYPIHNGTINNITSDKEFIVNFGISANPTPANATYRIKVSNGSGNFNQVRFFDNTLSPAYSCTDMYKIIDIAQWGNIHWQSFDNAFVLCAEMNVSATDVPDLSSVTTTREMFFLCGSLIGNASFNNWDTSNITDMYNMFGEAINFNAPVGNWNVSNVTNMAYLFDYTSFNYPLNNWDTSNATRMEHMFHASALFNQDIRSWNTSKVTDMTEMFHETSFNQNLGQWNLNALTNAEDMFLNSGMSCENYDNTLYGWSLSSATSSNVNLSSTSPLVYSHPEAVNARNFLITSKGWTISGDSYNGECNSFLSTSEASIKNEMSIYPNPTSDFIYIKNLKGSNNYKILDLSGRIILQNTLSKEKIDVHSLTNGNYILQIITKDKTQNFKFIKK</sequence>